<protein>
    <submittedName>
        <fullName evidence="1">Uncharacterized protein</fullName>
    </submittedName>
</protein>
<gene>
    <name evidence="1" type="ORF">DPEC_G00337520</name>
</gene>
<name>A0ACC2F7I2_DALPE</name>
<comment type="caution">
    <text evidence="1">The sequence shown here is derived from an EMBL/GenBank/DDBJ whole genome shotgun (WGS) entry which is preliminary data.</text>
</comment>
<keyword evidence="2" id="KW-1185">Reference proteome</keyword>
<reference evidence="1" key="1">
    <citation type="submission" date="2021-05" db="EMBL/GenBank/DDBJ databases">
        <authorList>
            <person name="Pan Q."/>
            <person name="Jouanno E."/>
            <person name="Zahm M."/>
            <person name="Klopp C."/>
            <person name="Cabau C."/>
            <person name="Louis A."/>
            <person name="Berthelot C."/>
            <person name="Parey E."/>
            <person name="Roest Crollius H."/>
            <person name="Montfort J."/>
            <person name="Robinson-Rechavi M."/>
            <person name="Bouchez O."/>
            <person name="Lampietro C."/>
            <person name="Lopez Roques C."/>
            <person name="Donnadieu C."/>
            <person name="Postlethwait J."/>
            <person name="Bobe J."/>
            <person name="Dillon D."/>
            <person name="Chandos A."/>
            <person name="von Hippel F."/>
            <person name="Guiguen Y."/>
        </authorList>
    </citation>
    <scope>NUCLEOTIDE SEQUENCE</scope>
    <source>
        <strain evidence="1">YG-Jan2019</strain>
    </source>
</reference>
<evidence type="ECO:0000313" key="1">
    <source>
        <dbReference type="EMBL" id="KAJ7987322.1"/>
    </source>
</evidence>
<dbReference type="EMBL" id="CM055760">
    <property type="protein sequence ID" value="KAJ7987322.1"/>
    <property type="molecule type" value="Genomic_DNA"/>
</dbReference>
<accession>A0ACC2F7I2</accession>
<sequence length="449" mass="51763">MVSDILESVDQTLSQYECKIQRIEIENKDLKRRLHEQERKDSTLYDLESNREVQLPDTARKTCSIRSSVTQTEKLIKTEENEKRSSRRKRKDKMLESRVSVSKIELVCLTEPECYKNISHTNVSTQELKNIKTEPSIEGDLAIDLSKPPFPVNQVYNHMKIESAEMNDIIPDEYNERYNVHFPLNSHVDSKDSKVNVTIISESHLEAEDDEGLYVETDDDQGLYVETEGRLRHINDNGNSEQEDNCLLTYYPHMDTPPTVMTEGGVPPTMNSHATEPSKNTQDIYNCTQCVKTFSRLSSLNIHLRTHSGEKAHCCNYCGKRFGRADLLKSHKRTHTGERPFSCNLCGKNYSHPGQLRIHKRVHTGERPYCCPHCGKRFSEHNQLKVHLRTHTGERPYSCTVCTKTFSNAGNLRIHQRIHTGEKPYCCVQCGKRFNGTLYAEIQRKFNLV</sequence>
<evidence type="ECO:0000313" key="2">
    <source>
        <dbReference type="Proteomes" id="UP001157502"/>
    </source>
</evidence>
<proteinExistence type="predicted"/>
<organism evidence="1 2">
    <name type="scientific">Dallia pectoralis</name>
    <name type="common">Alaska blackfish</name>
    <dbReference type="NCBI Taxonomy" id="75939"/>
    <lineage>
        <taxon>Eukaryota</taxon>
        <taxon>Metazoa</taxon>
        <taxon>Chordata</taxon>
        <taxon>Craniata</taxon>
        <taxon>Vertebrata</taxon>
        <taxon>Euteleostomi</taxon>
        <taxon>Actinopterygii</taxon>
        <taxon>Neopterygii</taxon>
        <taxon>Teleostei</taxon>
        <taxon>Protacanthopterygii</taxon>
        <taxon>Esociformes</taxon>
        <taxon>Umbridae</taxon>
        <taxon>Dallia</taxon>
    </lineage>
</organism>
<dbReference type="Proteomes" id="UP001157502">
    <property type="component" value="Chromosome 33"/>
</dbReference>